<gene>
    <name evidence="1" type="ORF">CMV_020111</name>
</gene>
<organism evidence="1 2">
    <name type="scientific">Castanea mollissima</name>
    <name type="common">Chinese chestnut</name>
    <dbReference type="NCBI Taxonomy" id="60419"/>
    <lineage>
        <taxon>Eukaryota</taxon>
        <taxon>Viridiplantae</taxon>
        <taxon>Streptophyta</taxon>
        <taxon>Embryophyta</taxon>
        <taxon>Tracheophyta</taxon>
        <taxon>Spermatophyta</taxon>
        <taxon>Magnoliopsida</taxon>
        <taxon>eudicotyledons</taxon>
        <taxon>Gunneridae</taxon>
        <taxon>Pentapetalae</taxon>
        <taxon>rosids</taxon>
        <taxon>fabids</taxon>
        <taxon>Fagales</taxon>
        <taxon>Fagaceae</taxon>
        <taxon>Castanea</taxon>
    </lineage>
</organism>
<accession>A0A8J4QMH6</accession>
<evidence type="ECO:0000313" key="1">
    <source>
        <dbReference type="EMBL" id="KAF3954562.1"/>
    </source>
</evidence>
<comment type="caution">
    <text evidence="1">The sequence shown here is derived from an EMBL/GenBank/DDBJ whole genome shotgun (WGS) entry which is preliminary data.</text>
</comment>
<dbReference type="OrthoDB" id="10594365at2759"/>
<dbReference type="AlphaFoldDB" id="A0A8J4QMH6"/>
<dbReference type="Proteomes" id="UP000737018">
    <property type="component" value="Unassembled WGS sequence"/>
</dbReference>
<keyword evidence="2" id="KW-1185">Reference proteome</keyword>
<name>A0A8J4QMH6_9ROSI</name>
<proteinExistence type="predicted"/>
<evidence type="ECO:0000313" key="2">
    <source>
        <dbReference type="Proteomes" id="UP000737018"/>
    </source>
</evidence>
<protein>
    <submittedName>
        <fullName evidence="1">Uncharacterized protein</fullName>
    </submittedName>
</protein>
<sequence length="72" mass="8242">MVYSLCRSCFKSGILLVKNPSDLLRGPITEGLLVLLLYDMISNCIQEKFEMNGKIVEKLDMMLRNITLLYAK</sequence>
<reference evidence="1" key="1">
    <citation type="submission" date="2020-03" db="EMBL/GenBank/DDBJ databases">
        <title>Castanea mollissima Vanexum genome sequencing.</title>
        <authorList>
            <person name="Staton M."/>
        </authorList>
    </citation>
    <scope>NUCLEOTIDE SEQUENCE</scope>
    <source>
        <tissue evidence="1">Leaf</tissue>
    </source>
</reference>
<dbReference type="EMBL" id="JRKL02003662">
    <property type="protein sequence ID" value="KAF3954562.1"/>
    <property type="molecule type" value="Genomic_DNA"/>
</dbReference>